<dbReference type="RefSeq" id="WP_285489213.1">
    <property type="nucleotide sequence ID" value="NZ_BSTI01000018.1"/>
</dbReference>
<protein>
    <submittedName>
        <fullName evidence="8">ABC transporter</fullName>
    </submittedName>
</protein>
<evidence type="ECO:0000256" key="1">
    <source>
        <dbReference type="ARBA" id="ARBA00004141"/>
    </source>
</evidence>
<dbReference type="InterPro" id="IPR051784">
    <property type="entry name" value="Nod_factor_ABC_transporter"/>
</dbReference>
<feature type="transmembrane region" description="Helical" evidence="6">
    <location>
        <begin position="132"/>
        <end position="156"/>
    </location>
</feature>
<dbReference type="PANTHER" id="PTHR43229:SF2">
    <property type="entry name" value="NODULATION PROTEIN J"/>
    <property type="match status" value="1"/>
</dbReference>
<evidence type="ECO:0000256" key="3">
    <source>
        <dbReference type="ARBA" id="ARBA00022989"/>
    </source>
</evidence>
<comment type="subcellular location">
    <subcellularLocation>
        <location evidence="1">Membrane</location>
        <topology evidence="1">Multi-pass membrane protein</topology>
    </subcellularLocation>
</comment>
<accession>A0A9W6VIK8</accession>
<gene>
    <name evidence="8" type="ORF">Atai01_64190</name>
</gene>
<evidence type="ECO:0000256" key="2">
    <source>
        <dbReference type="ARBA" id="ARBA00022692"/>
    </source>
</evidence>
<evidence type="ECO:0000256" key="5">
    <source>
        <dbReference type="ARBA" id="ARBA00023251"/>
    </source>
</evidence>
<evidence type="ECO:0000256" key="4">
    <source>
        <dbReference type="ARBA" id="ARBA00023136"/>
    </source>
</evidence>
<dbReference type="GO" id="GO:0046677">
    <property type="term" value="P:response to antibiotic"/>
    <property type="evidence" value="ECO:0007669"/>
    <property type="project" value="UniProtKB-KW"/>
</dbReference>
<evidence type="ECO:0000313" key="8">
    <source>
        <dbReference type="EMBL" id="GLY69800.1"/>
    </source>
</evidence>
<reference evidence="8" key="1">
    <citation type="submission" date="2023-03" db="EMBL/GenBank/DDBJ databases">
        <title>Amycolatopsis taiwanensis NBRC 103393.</title>
        <authorList>
            <person name="Ichikawa N."/>
            <person name="Sato H."/>
            <person name="Tonouchi N."/>
        </authorList>
    </citation>
    <scope>NUCLEOTIDE SEQUENCE</scope>
    <source>
        <strain evidence="8">NBRC 103393</strain>
    </source>
</reference>
<proteinExistence type="predicted"/>
<feature type="transmembrane region" description="Helical" evidence="6">
    <location>
        <begin position="218"/>
        <end position="237"/>
    </location>
</feature>
<dbReference type="Proteomes" id="UP001165136">
    <property type="component" value="Unassembled WGS sequence"/>
</dbReference>
<keyword evidence="3 6" id="KW-1133">Transmembrane helix</keyword>
<dbReference type="GO" id="GO:0140359">
    <property type="term" value="F:ABC-type transporter activity"/>
    <property type="evidence" value="ECO:0007669"/>
    <property type="project" value="InterPro"/>
</dbReference>
<evidence type="ECO:0000256" key="6">
    <source>
        <dbReference type="SAM" id="Phobius"/>
    </source>
</evidence>
<dbReference type="PIRSF" id="PIRSF006648">
    <property type="entry name" value="DrrB"/>
    <property type="match status" value="1"/>
</dbReference>
<comment type="caution">
    <text evidence="8">The sequence shown here is derived from an EMBL/GenBank/DDBJ whole genome shotgun (WGS) entry which is preliminary data.</text>
</comment>
<dbReference type="AlphaFoldDB" id="A0A9W6VIK8"/>
<dbReference type="InterPro" id="IPR013525">
    <property type="entry name" value="ABC2_TM"/>
</dbReference>
<keyword evidence="2 6" id="KW-0812">Transmembrane</keyword>
<dbReference type="InterPro" id="IPR000412">
    <property type="entry name" value="ABC_2_transport"/>
</dbReference>
<keyword evidence="5" id="KW-0046">Antibiotic resistance</keyword>
<name>A0A9W6VIK8_9PSEU</name>
<dbReference type="EMBL" id="BSTI01000018">
    <property type="protein sequence ID" value="GLY69800.1"/>
    <property type="molecule type" value="Genomic_DNA"/>
</dbReference>
<keyword evidence="9" id="KW-1185">Reference proteome</keyword>
<evidence type="ECO:0000313" key="9">
    <source>
        <dbReference type="Proteomes" id="UP001165136"/>
    </source>
</evidence>
<dbReference type="Pfam" id="PF01061">
    <property type="entry name" value="ABC2_membrane"/>
    <property type="match status" value="1"/>
</dbReference>
<feature type="transmembrane region" description="Helical" evidence="6">
    <location>
        <begin position="163"/>
        <end position="182"/>
    </location>
</feature>
<dbReference type="GO" id="GO:0043190">
    <property type="term" value="C:ATP-binding cassette (ABC) transporter complex"/>
    <property type="evidence" value="ECO:0007669"/>
    <property type="project" value="InterPro"/>
</dbReference>
<sequence length="244" mass="26192">MLTLLRLEIRRMLADKRFLILMLCLPIFMYLLFTNLFGAGQRAYGLDQNVSLMVSMAAYGAIGAAFMATAPRIAAERTNGWLRQLKVMPIAAHRVVMAKVLCAMVWAIPAIALVDLAAVIDHGVRLAAWQWLGIGGLLWVGTAPFAALGAFLGYLADESAAFGVMYGIYIFLGAVGGLWMPVDVLPTALRHVAVVLPSNRFAELGWNLAAAHGPSRPGVAILVGWLAAFAALAVAAYRRANAAR</sequence>
<organism evidence="8 9">
    <name type="scientific">Amycolatopsis taiwanensis</name>
    <dbReference type="NCBI Taxonomy" id="342230"/>
    <lineage>
        <taxon>Bacteria</taxon>
        <taxon>Bacillati</taxon>
        <taxon>Actinomycetota</taxon>
        <taxon>Actinomycetes</taxon>
        <taxon>Pseudonocardiales</taxon>
        <taxon>Pseudonocardiaceae</taxon>
        <taxon>Amycolatopsis</taxon>
    </lineage>
</organism>
<feature type="transmembrane region" description="Helical" evidence="6">
    <location>
        <begin position="96"/>
        <end position="120"/>
    </location>
</feature>
<feature type="transmembrane region" description="Helical" evidence="6">
    <location>
        <begin position="52"/>
        <end position="75"/>
    </location>
</feature>
<keyword evidence="4 6" id="KW-0472">Membrane</keyword>
<dbReference type="PANTHER" id="PTHR43229">
    <property type="entry name" value="NODULATION PROTEIN J"/>
    <property type="match status" value="1"/>
</dbReference>
<evidence type="ECO:0000259" key="7">
    <source>
        <dbReference type="Pfam" id="PF01061"/>
    </source>
</evidence>
<feature type="domain" description="ABC-2 type transporter transmembrane" evidence="7">
    <location>
        <begin position="3"/>
        <end position="198"/>
    </location>
</feature>
<feature type="transmembrane region" description="Helical" evidence="6">
    <location>
        <begin position="20"/>
        <end position="40"/>
    </location>
</feature>